<evidence type="ECO:0000313" key="2">
    <source>
        <dbReference type="EMBL" id="NMA44696.1"/>
    </source>
</evidence>
<dbReference type="Gene3D" id="2.60.120.460">
    <property type="entry name" value="YjbQ-like"/>
    <property type="match status" value="1"/>
</dbReference>
<organism evidence="2 3">
    <name type="scientific">Candidatus Iainarchaeum sp</name>
    <dbReference type="NCBI Taxonomy" id="3101447"/>
    <lineage>
        <taxon>Archaea</taxon>
        <taxon>Candidatus Iainarchaeota</taxon>
        <taxon>Candidatus Iainarchaeia</taxon>
        <taxon>Candidatus Iainarchaeales</taxon>
        <taxon>Candidatus Iainarchaeaceae</taxon>
        <taxon>Candidatus Iainarchaeum</taxon>
    </lineage>
</organism>
<dbReference type="PANTHER" id="PTHR30615:SF8">
    <property type="entry name" value="UPF0047 PROTEIN C4A8.02C"/>
    <property type="match status" value="1"/>
</dbReference>
<dbReference type="SUPFAM" id="SSF111038">
    <property type="entry name" value="YjbQ-like"/>
    <property type="match status" value="1"/>
</dbReference>
<comment type="caution">
    <text evidence="2">The sequence shown here is derived from an EMBL/GenBank/DDBJ whole genome shotgun (WGS) entry which is preliminary data.</text>
</comment>
<dbReference type="PIRSF" id="PIRSF004681">
    <property type="entry name" value="UCP004681"/>
    <property type="match status" value="1"/>
</dbReference>
<dbReference type="AlphaFoldDB" id="A0A7K4BZJ4"/>
<dbReference type="InterPro" id="IPR001602">
    <property type="entry name" value="UPF0047_YjbQ-like"/>
</dbReference>
<comment type="similarity">
    <text evidence="1">Belongs to the UPF0047 family.</text>
</comment>
<evidence type="ECO:0000256" key="1">
    <source>
        <dbReference type="ARBA" id="ARBA00005534"/>
    </source>
</evidence>
<gene>
    <name evidence="2" type="ORF">GX950_02710</name>
</gene>
<dbReference type="EMBL" id="JAAZKV010000018">
    <property type="protein sequence ID" value="NMA44696.1"/>
    <property type="molecule type" value="Genomic_DNA"/>
</dbReference>
<evidence type="ECO:0000313" key="3">
    <source>
        <dbReference type="Proteomes" id="UP000526302"/>
    </source>
</evidence>
<sequence length="131" mass="14883">MIEIKIKTKKRNELIDITNQIKKIVSKTKTITGICVIYTPHTTAGIIINENADPNVETDLINALEKIVPKINYLHAEGNSDAHLKSTIVGKEKTLIIENKQLVLGTWDGIYFFEFDGPRERKIIVKIIKEK</sequence>
<dbReference type="NCBIfam" id="TIGR00149">
    <property type="entry name" value="TIGR00149_YjbQ"/>
    <property type="match status" value="1"/>
</dbReference>
<proteinExistence type="inferred from homology"/>
<dbReference type="Proteomes" id="UP000526302">
    <property type="component" value="Unassembled WGS sequence"/>
</dbReference>
<dbReference type="InterPro" id="IPR035917">
    <property type="entry name" value="YjbQ-like_sf"/>
</dbReference>
<dbReference type="Pfam" id="PF01894">
    <property type="entry name" value="YjbQ"/>
    <property type="match status" value="1"/>
</dbReference>
<reference evidence="2 3" key="1">
    <citation type="journal article" date="2020" name="Biotechnol. Biofuels">
        <title>New insights from the biogas microbiome by comprehensive genome-resolved metagenomics of nearly 1600 species originating from multiple anaerobic digesters.</title>
        <authorList>
            <person name="Campanaro S."/>
            <person name="Treu L."/>
            <person name="Rodriguez-R L.M."/>
            <person name="Kovalovszki A."/>
            <person name="Ziels R.M."/>
            <person name="Maus I."/>
            <person name="Zhu X."/>
            <person name="Kougias P.G."/>
            <person name="Basile A."/>
            <person name="Luo G."/>
            <person name="Schluter A."/>
            <person name="Konstantinidis K.T."/>
            <person name="Angelidaki I."/>
        </authorList>
    </citation>
    <scope>NUCLEOTIDE SEQUENCE [LARGE SCALE GENOMIC DNA]</scope>
    <source>
        <strain evidence="2">AS22ysBPME_79</strain>
    </source>
</reference>
<protein>
    <submittedName>
        <fullName evidence="2">YjbQ family protein</fullName>
    </submittedName>
</protein>
<name>A0A7K4BZJ4_9ARCH</name>
<accession>A0A7K4BZJ4</accession>
<dbReference type="PANTHER" id="PTHR30615">
    <property type="entry name" value="UNCHARACTERIZED PROTEIN YJBQ-RELATED"/>
    <property type="match status" value="1"/>
</dbReference>